<name>A0A9D1YV00_9MICO</name>
<dbReference type="NCBIfam" id="TIGR01511">
    <property type="entry name" value="ATPase-IB1_Cu"/>
    <property type="match status" value="1"/>
</dbReference>
<evidence type="ECO:0000256" key="7">
    <source>
        <dbReference type="ARBA" id="ARBA00022967"/>
    </source>
</evidence>
<keyword evidence="4 10" id="KW-0479">Metal-binding</keyword>
<comment type="caution">
    <text evidence="12">The sequence shown here is derived from an EMBL/GenBank/DDBJ whole genome shotgun (WGS) entry which is preliminary data.</text>
</comment>
<feature type="domain" description="HMA" evidence="11">
    <location>
        <begin position="1"/>
        <end position="56"/>
    </location>
</feature>
<dbReference type="InterPro" id="IPR036163">
    <property type="entry name" value="HMA_dom_sf"/>
</dbReference>
<feature type="transmembrane region" description="Helical" evidence="10">
    <location>
        <begin position="134"/>
        <end position="154"/>
    </location>
</feature>
<dbReference type="Gene3D" id="3.40.50.1000">
    <property type="entry name" value="HAD superfamily/HAD-like"/>
    <property type="match status" value="1"/>
</dbReference>
<dbReference type="SUPFAM" id="SSF55008">
    <property type="entry name" value="HMA, heavy metal-associated domain"/>
    <property type="match status" value="1"/>
</dbReference>
<evidence type="ECO:0000313" key="12">
    <source>
        <dbReference type="EMBL" id="HIY66314.1"/>
    </source>
</evidence>
<keyword evidence="5 10" id="KW-0547">Nucleotide-binding</keyword>
<dbReference type="PRINTS" id="PR00119">
    <property type="entry name" value="CATATPASE"/>
</dbReference>
<comment type="subcellular location">
    <subcellularLocation>
        <location evidence="1">Cell membrane</location>
        <topology evidence="1">Multi-pass membrane protein</topology>
    </subcellularLocation>
</comment>
<dbReference type="Proteomes" id="UP000824005">
    <property type="component" value="Unassembled WGS sequence"/>
</dbReference>
<feature type="transmembrane region" description="Helical" evidence="10">
    <location>
        <begin position="354"/>
        <end position="381"/>
    </location>
</feature>
<evidence type="ECO:0000259" key="11">
    <source>
        <dbReference type="PROSITE" id="PS50846"/>
    </source>
</evidence>
<feature type="transmembrane region" description="Helical" evidence="10">
    <location>
        <begin position="70"/>
        <end position="90"/>
    </location>
</feature>
<evidence type="ECO:0000256" key="6">
    <source>
        <dbReference type="ARBA" id="ARBA00022840"/>
    </source>
</evidence>
<dbReference type="GO" id="GO:0005886">
    <property type="term" value="C:plasma membrane"/>
    <property type="evidence" value="ECO:0007669"/>
    <property type="project" value="UniProtKB-SubCell"/>
</dbReference>
<dbReference type="Pfam" id="PF00403">
    <property type="entry name" value="HMA"/>
    <property type="match status" value="1"/>
</dbReference>
<keyword evidence="7" id="KW-1278">Translocase</keyword>
<evidence type="ECO:0000256" key="10">
    <source>
        <dbReference type="RuleBase" id="RU362081"/>
    </source>
</evidence>
<organism evidence="12 13">
    <name type="scientific">Candidatus Agrococcus pullicola</name>
    <dbReference type="NCBI Taxonomy" id="2838429"/>
    <lineage>
        <taxon>Bacteria</taxon>
        <taxon>Bacillati</taxon>
        <taxon>Actinomycetota</taxon>
        <taxon>Actinomycetes</taxon>
        <taxon>Micrococcales</taxon>
        <taxon>Microbacteriaceae</taxon>
        <taxon>Agrococcus</taxon>
    </lineage>
</organism>
<dbReference type="InterPro" id="IPR006121">
    <property type="entry name" value="HMA_dom"/>
</dbReference>
<dbReference type="PANTHER" id="PTHR43520:SF8">
    <property type="entry name" value="P-TYPE CU(+) TRANSPORTER"/>
    <property type="match status" value="1"/>
</dbReference>
<dbReference type="SUPFAM" id="SSF81653">
    <property type="entry name" value="Calcium ATPase, transduction domain A"/>
    <property type="match status" value="1"/>
</dbReference>
<protein>
    <submittedName>
        <fullName evidence="12">Cadmium-translocating P-type ATPase</fullName>
    </submittedName>
</protein>
<dbReference type="PRINTS" id="PR00943">
    <property type="entry name" value="CUATPASE"/>
</dbReference>
<evidence type="ECO:0000256" key="5">
    <source>
        <dbReference type="ARBA" id="ARBA00022741"/>
    </source>
</evidence>
<dbReference type="PROSITE" id="PS00154">
    <property type="entry name" value="ATPASE_E1_E2"/>
    <property type="match status" value="1"/>
</dbReference>
<dbReference type="InterPro" id="IPR059000">
    <property type="entry name" value="ATPase_P-type_domA"/>
</dbReference>
<dbReference type="GO" id="GO:0016887">
    <property type="term" value="F:ATP hydrolysis activity"/>
    <property type="evidence" value="ECO:0007669"/>
    <property type="project" value="InterPro"/>
</dbReference>
<feature type="transmembrane region" description="Helical" evidence="10">
    <location>
        <begin position="96"/>
        <end position="114"/>
    </location>
</feature>
<reference evidence="12" key="1">
    <citation type="journal article" date="2021" name="PeerJ">
        <title>Extensive microbial diversity within the chicken gut microbiome revealed by metagenomics and culture.</title>
        <authorList>
            <person name="Gilroy R."/>
            <person name="Ravi A."/>
            <person name="Getino M."/>
            <person name="Pursley I."/>
            <person name="Horton D.L."/>
            <person name="Alikhan N.F."/>
            <person name="Baker D."/>
            <person name="Gharbi K."/>
            <person name="Hall N."/>
            <person name="Watson M."/>
            <person name="Adriaenssens E.M."/>
            <person name="Foster-Nyarko E."/>
            <person name="Jarju S."/>
            <person name="Secka A."/>
            <person name="Antonio M."/>
            <person name="Oren A."/>
            <person name="Chaudhuri R.R."/>
            <person name="La Ragione R."/>
            <person name="Hildebrand F."/>
            <person name="Pallen M.J."/>
        </authorList>
    </citation>
    <scope>NUCLEOTIDE SEQUENCE</scope>
    <source>
        <strain evidence="12">ChiGjej1B1-98</strain>
    </source>
</reference>
<evidence type="ECO:0000313" key="13">
    <source>
        <dbReference type="Proteomes" id="UP000824005"/>
    </source>
</evidence>
<dbReference type="GO" id="GO:0005507">
    <property type="term" value="F:copper ion binding"/>
    <property type="evidence" value="ECO:0007669"/>
    <property type="project" value="TreeGrafter"/>
</dbReference>
<keyword evidence="6 10" id="KW-0067">ATP-binding</keyword>
<dbReference type="CDD" id="cd00371">
    <property type="entry name" value="HMA"/>
    <property type="match status" value="1"/>
</dbReference>
<dbReference type="PROSITE" id="PS01229">
    <property type="entry name" value="COF_2"/>
    <property type="match status" value="1"/>
</dbReference>
<comment type="similarity">
    <text evidence="2 10">Belongs to the cation transport ATPase (P-type) (TC 3.A.3) family. Type IB subfamily.</text>
</comment>
<sequence length="705" mass="74041">MTCSSCAARIERKLNKADGIRAEVNYATELATVHLTEGASVEAAIAVVENTGYRASLAGTEARAASIWPVVRLVTAWALTVPVVVLSMVPPLQFPAWQWVVFAMTVPVVVWCGWPFHRAAVVSLRHGTTTMDTLISLGTLSAMLWSVWALFFGGAGSIGMRMDMTLFGSGHHELYFEVAAAVTAFLLLGRMIESRAKHSQKDALDALARLGAREATRVTDDGEERIPIDRLRVGDRFRTLPGEKIATDGVVVEGASSIDTAIVTGESMPLAAKPGTDVIGGTINGSRALVIQATRVGSDTELARIAAMLRQAQSGKTGVQRLADKISSFFVPAVIAVAIVTLAAWLLVTGDAEAALSASVSTLIIACPCALGLATPTALLVGTTRGSELGMLFRDATVLETARRVDVAILDKTGTLTEGRMRIGAVFSEPYVRSVDLLRIAAAAEHDSDHPISDAVLRAAKASGISVKPAHNVETVAGAGLVGEFEGHSVRVGRPDWIGVDPGKTGVLTGTLVAVEYDGAYLGTLMLNDEVRRDAKPTIGKLRDLGIEPIMVTGDHRAAADEIAQTVGIDNVFAGAVPADKVEHVKRLQADGRQVAMVGDGVNDAAALAEADLGIAMGSGTDVARASASITLVSGGLERAATGIELARATLRIIKQNLFWAFAYNTLAIPLAAVGLLSPLIAGLAMALSSLMVVGNSLRLRRFDR</sequence>
<dbReference type="GO" id="GO:0005524">
    <property type="term" value="F:ATP binding"/>
    <property type="evidence" value="ECO:0007669"/>
    <property type="project" value="UniProtKB-UniRule"/>
</dbReference>
<proteinExistence type="inferred from homology"/>
<dbReference type="NCBIfam" id="TIGR01494">
    <property type="entry name" value="ATPase_P-type"/>
    <property type="match status" value="2"/>
</dbReference>
<gene>
    <name evidence="12" type="primary">cadA</name>
    <name evidence="12" type="ORF">H9830_08575</name>
</gene>
<dbReference type="InterPro" id="IPR036412">
    <property type="entry name" value="HAD-like_sf"/>
</dbReference>
<evidence type="ECO:0000256" key="4">
    <source>
        <dbReference type="ARBA" id="ARBA00022723"/>
    </source>
</evidence>
<reference evidence="12" key="2">
    <citation type="submission" date="2021-04" db="EMBL/GenBank/DDBJ databases">
        <authorList>
            <person name="Gilroy R."/>
        </authorList>
    </citation>
    <scope>NUCLEOTIDE SEQUENCE</scope>
    <source>
        <strain evidence="12">ChiGjej1B1-98</strain>
    </source>
</reference>
<evidence type="ECO:0000256" key="2">
    <source>
        <dbReference type="ARBA" id="ARBA00006024"/>
    </source>
</evidence>
<feature type="transmembrane region" description="Helical" evidence="10">
    <location>
        <begin position="680"/>
        <end position="698"/>
    </location>
</feature>
<dbReference type="CDD" id="cd02094">
    <property type="entry name" value="P-type_ATPase_Cu-like"/>
    <property type="match status" value="1"/>
</dbReference>
<keyword evidence="9 10" id="KW-0472">Membrane</keyword>
<dbReference type="NCBIfam" id="TIGR01525">
    <property type="entry name" value="ATPase-IB_hvy"/>
    <property type="match status" value="1"/>
</dbReference>
<evidence type="ECO:0000256" key="8">
    <source>
        <dbReference type="ARBA" id="ARBA00022989"/>
    </source>
</evidence>
<dbReference type="InterPro" id="IPR001757">
    <property type="entry name" value="P_typ_ATPase"/>
</dbReference>
<dbReference type="InterPro" id="IPR023299">
    <property type="entry name" value="ATPase_P-typ_cyto_dom_N"/>
</dbReference>
<dbReference type="SUPFAM" id="SSF81665">
    <property type="entry name" value="Calcium ATPase, transmembrane domain M"/>
    <property type="match status" value="1"/>
</dbReference>
<accession>A0A9D1YV00</accession>
<dbReference type="PROSITE" id="PS50846">
    <property type="entry name" value="HMA_2"/>
    <property type="match status" value="1"/>
</dbReference>
<dbReference type="AlphaFoldDB" id="A0A9D1YV00"/>
<feature type="transmembrane region" description="Helical" evidence="10">
    <location>
        <begin position="174"/>
        <end position="192"/>
    </location>
</feature>
<evidence type="ECO:0000256" key="9">
    <source>
        <dbReference type="ARBA" id="ARBA00023136"/>
    </source>
</evidence>
<dbReference type="GO" id="GO:0043682">
    <property type="term" value="F:P-type divalent copper transporter activity"/>
    <property type="evidence" value="ECO:0007669"/>
    <property type="project" value="TreeGrafter"/>
</dbReference>
<dbReference type="InterPro" id="IPR023214">
    <property type="entry name" value="HAD_sf"/>
</dbReference>
<dbReference type="Pfam" id="PF00702">
    <property type="entry name" value="Hydrolase"/>
    <property type="match status" value="1"/>
</dbReference>
<dbReference type="Gene3D" id="3.30.70.100">
    <property type="match status" value="1"/>
</dbReference>
<dbReference type="EMBL" id="DXDC01000258">
    <property type="protein sequence ID" value="HIY66314.1"/>
    <property type="molecule type" value="Genomic_DNA"/>
</dbReference>
<feature type="transmembrane region" description="Helical" evidence="10">
    <location>
        <begin position="658"/>
        <end position="674"/>
    </location>
</feature>
<dbReference type="InterPro" id="IPR018303">
    <property type="entry name" value="ATPase_P-typ_P_site"/>
</dbReference>
<dbReference type="GO" id="GO:0055070">
    <property type="term" value="P:copper ion homeostasis"/>
    <property type="evidence" value="ECO:0007669"/>
    <property type="project" value="TreeGrafter"/>
</dbReference>
<dbReference type="Pfam" id="PF00122">
    <property type="entry name" value="E1-E2_ATPase"/>
    <property type="match status" value="1"/>
</dbReference>
<dbReference type="Gene3D" id="3.40.1110.10">
    <property type="entry name" value="Calcium-transporting ATPase, cytoplasmic domain N"/>
    <property type="match status" value="1"/>
</dbReference>
<dbReference type="NCBIfam" id="TIGR01512">
    <property type="entry name" value="ATPase-IB2_Cd"/>
    <property type="match status" value="1"/>
</dbReference>
<evidence type="ECO:0000256" key="1">
    <source>
        <dbReference type="ARBA" id="ARBA00004651"/>
    </source>
</evidence>
<dbReference type="Gene3D" id="2.70.150.10">
    <property type="entry name" value="Calcium-transporting ATPase, cytoplasmic transduction domain A"/>
    <property type="match status" value="1"/>
</dbReference>
<keyword evidence="8 10" id="KW-1133">Transmembrane helix</keyword>
<dbReference type="FunFam" id="2.70.150.10:FF:000002">
    <property type="entry name" value="Copper-transporting ATPase 1, putative"/>
    <property type="match status" value="1"/>
</dbReference>
<evidence type="ECO:0000256" key="3">
    <source>
        <dbReference type="ARBA" id="ARBA00022692"/>
    </source>
</evidence>
<keyword evidence="3 10" id="KW-0812">Transmembrane</keyword>
<dbReference type="InterPro" id="IPR023298">
    <property type="entry name" value="ATPase_P-typ_TM_dom_sf"/>
</dbReference>
<dbReference type="PANTHER" id="PTHR43520">
    <property type="entry name" value="ATP7, ISOFORM B"/>
    <property type="match status" value="1"/>
</dbReference>
<feature type="transmembrane region" description="Helical" evidence="10">
    <location>
        <begin position="329"/>
        <end position="348"/>
    </location>
</feature>
<dbReference type="InterPro" id="IPR008250">
    <property type="entry name" value="ATPase_P-typ_transduc_dom_A_sf"/>
</dbReference>
<dbReference type="SUPFAM" id="SSF56784">
    <property type="entry name" value="HAD-like"/>
    <property type="match status" value="1"/>
</dbReference>
<dbReference type="InterPro" id="IPR027256">
    <property type="entry name" value="P-typ_ATPase_IB"/>
</dbReference>
<keyword evidence="10" id="KW-1003">Cell membrane</keyword>